<protein>
    <submittedName>
        <fullName evidence="2">Uncharacterized protein</fullName>
    </submittedName>
</protein>
<evidence type="ECO:0000256" key="1">
    <source>
        <dbReference type="SAM" id="MobiDB-lite"/>
    </source>
</evidence>
<sequence>MQVRERCHCACLGCTGPGTGWMTAREVATDGRWDERGGQQQQAAQGTSCTITIRDLVTVTVSSRLARQAHPRGRLLGATSPSYIYVILPYPLPSLCSSSAFSLLQPSPSHAPPRRRPCRSAQPLLRPRRSSPPDRKSRRRRRRRRRREHACATEQRLGHRRGGHHRIRDPWSYRHRRLGPHPPAQAAKGTRHCADYARGTAPPEPPRPVTRLLNGLF</sequence>
<evidence type="ECO:0000313" key="3">
    <source>
        <dbReference type="Proteomes" id="UP000076727"/>
    </source>
</evidence>
<organism evidence="2 3">
    <name type="scientific">Daedalea quercina L-15889</name>
    <dbReference type="NCBI Taxonomy" id="1314783"/>
    <lineage>
        <taxon>Eukaryota</taxon>
        <taxon>Fungi</taxon>
        <taxon>Dikarya</taxon>
        <taxon>Basidiomycota</taxon>
        <taxon>Agaricomycotina</taxon>
        <taxon>Agaricomycetes</taxon>
        <taxon>Polyporales</taxon>
        <taxon>Fomitopsis</taxon>
    </lineage>
</organism>
<dbReference type="EMBL" id="KV429053">
    <property type="protein sequence ID" value="KZT70091.1"/>
    <property type="molecule type" value="Genomic_DNA"/>
</dbReference>
<accession>A0A165QYN6</accession>
<feature type="region of interest" description="Disordered" evidence="1">
    <location>
        <begin position="102"/>
        <end position="167"/>
    </location>
</feature>
<name>A0A165QYN6_9APHY</name>
<dbReference type="AlphaFoldDB" id="A0A165QYN6"/>
<feature type="compositionally biased region" description="Basic residues" evidence="1">
    <location>
        <begin position="158"/>
        <end position="167"/>
    </location>
</feature>
<evidence type="ECO:0000313" key="2">
    <source>
        <dbReference type="EMBL" id="KZT70091.1"/>
    </source>
</evidence>
<feature type="region of interest" description="Disordered" evidence="1">
    <location>
        <begin position="181"/>
        <end position="217"/>
    </location>
</feature>
<reference evidence="2 3" key="1">
    <citation type="journal article" date="2016" name="Mol. Biol. Evol.">
        <title>Comparative Genomics of Early-Diverging Mushroom-Forming Fungi Provides Insights into the Origins of Lignocellulose Decay Capabilities.</title>
        <authorList>
            <person name="Nagy L.G."/>
            <person name="Riley R."/>
            <person name="Tritt A."/>
            <person name="Adam C."/>
            <person name="Daum C."/>
            <person name="Floudas D."/>
            <person name="Sun H."/>
            <person name="Yadav J.S."/>
            <person name="Pangilinan J."/>
            <person name="Larsson K.H."/>
            <person name="Matsuura K."/>
            <person name="Barry K."/>
            <person name="Labutti K."/>
            <person name="Kuo R."/>
            <person name="Ohm R.A."/>
            <person name="Bhattacharya S.S."/>
            <person name="Shirouzu T."/>
            <person name="Yoshinaga Y."/>
            <person name="Martin F.M."/>
            <person name="Grigoriev I.V."/>
            <person name="Hibbett D.S."/>
        </authorList>
    </citation>
    <scope>NUCLEOTIDE SEQUENCE [LARGE SCALE GENOMIC DNA]</scope>
    <source>
        <strain evidence="2 3">L-15889</strain>
    </source>
</reference>
<feature type="compositionally biased region" description="Basic residues" evidence="1">
    <location>
        <begin position="136"/>
        <end position="148"/>
    </location>
</feature>
<proteinExistence type="predicted"/>
<gene>
    <name evidence="2" type="ORF">DAEQUDRAFT_223280</name>
</gene>
<keyword evidence="3" id="KW-1185">Reference proteome</keyword>
<dbReference type="Proteomes" id="UP000076727">
    <property type="component" value="Unassembled WGS sequence"/>
</dbReference>